<keyword evidence="5" id="KW-0833">Ubl conjugation pathway</keyword>
<name>A0A0F7SPU8_PHARH</name>
<dbReference type="UniPathway" id="UPA00143"/>
<dbReference type="Gene3D" id="1.25.40.10">
    <property type="entry name" value="Tetratricopeptide repeat domain"/>
    <property type="match status" value="1"/>
</dbReference>
<feature type="compositionally biased region" description="Basic and acidic residues" evidence="9">
    <location>
        <begin position="48"/>
        <end position="60"/>
    </location>
</feature>
<comment type="similarity">
    <text evidence="1">Belongs to the APC5 family.</text>
</comment>
<evidence type="ECO:0000256" key="7">
    <source>
        <dbReference type="ARBA" id="ARBA00031069"/>
    </source>
</evidence>
<keyword evidence="3" id="KW-0132">Cell division</keyword>
<evidence type="ECO:0000256" key="1">
    <source>
        <dbReference type="ARBA" id="ARBA00007450"/>
    </source>
</evidence>
<dbReference type="PANTHER" id="PTHR12830">
    <property type="entry name" value="ANAPHASE-PROMOTING COMPLEX SUBUNIT 5"/>
    <property type="match status" value="1"/>
</dbReference>
<dbReference type="GO" id="GO:0045842">
    <property type="term" value="P:positive regulation of mitotic metaphase/anaphase transition"/>
    <property type="evidence" value="ECO:0007669"/>
    <property type="project" value="TreeGrafter"/>
</dbReference>
<accession>A0A0F7SPU8</accession>
<dbReference type="GO" id="GO:0005680">
    <property type="term" value="C:anaphase-promoting complex"/>
    <property type="evidence" value="ECO:0007669"/>
    <property type="project" value="InterPro"/>
</dbReference>
<evidence type="ECO:0000256" key="4">
    <source>
        <dbReference type="ARBA" id="ARBA00022776"/>
    </source>
</evidence>
<organism evidence="11">
    <name type="scientific">Phaffia rhodozyma</name>
    <name type="common">Yeast</name>
    <name type="synonym">Xanthophyllomyces dendrorhous</name>
    <dbReference type="NCBI Taxonomy" id="264483"/>
    <lineage>
        <taxon>Eukaryota</taxon>
        <taxon>Fungi</taxon>
        <taxon>Dikarya</taxon>
        <taxon>Basidiomycota</taxon>
        <taxon>Agaricomycotina</taxon>
        <taxon>Tremellomycetes</taxon>
        <taxon>Cystofilobasidiales</taxon>
        <taxon>Mrakiaceae</taxon>
        <taxon>Phaffia</taxon>
    </lineage>
</organism>
<feature type="region of interest" description="Disordered" evidence="9">
    <location>
        <begin position="39"/>
        <end position="62"/>
    </location>
</feature>
<dbReference type="AlphaFoldDB" id="A0A0F7SPU8"/>
<keyword evidence="4" id="KW-0498">Mitosis</keyword>
<dbReference type="Pfam" id="PF12862">
    <property type="entry name" value="ANAPC5"/>
    <property type="match status" value="1"/>
</dbReference>
<dbReference type="GO" id="GO:0031145">
    <property type="term" value="P:anaphase-promoting complex-dependent catabolic process"/>
    <property type="evidence" value="ECO:0007669"/>
    <property type="project" value="TreeGrafter"/>
</dbReference>
<evidence type="ECO:0000256" key="3">
    <source>
        <dbReference type="ARBA" id="ARBA00022618"/>
    </source>
</evidence>
<proteinExistence type="inferred from homology"/>
<sequence length="765" mass="85516">MQTQDIAILGLIYLIYPNPNLPRQSMPFTDHPLPGPGSGFSSDFGYGSDKHGKGKEDENGKSGTGLVGKVGLVILRECLDPSEDLMLSELEEEIMSFQPFEESARLCRNLKDVIDVLQNPWHIEEFFKNMNSLLNRKDDEHTIVSSFVIERKSPIGQFIRRCCLSFSKLTFEGVSKLQWQIARWQAQGMGSSWETDENIAQASSFEVKSLDDTLEARTKAFASYQSSIASGDYTKALNALNTFFGHQFPRQNRGLHQHVLLNLASFHSSAEEYPAARRYLEESIKISRSAGDKSCLASCMSLLRKLNVSQSTLELGQIPQIQLEPEDFEKLSAMDQLWELRYHISLGEPVTEIYHKLYRSKARSIVETHPSTSTSTSNPISTDSTDPNSSSSNINGDDSSSVIPALVDLYTWDSTERLLWSLLGEETLSVLREDLVLQDPSGGRSVDDRLSCICSRAIRIARAGQTDCSLSWLFDGKRSIPSAMATLETYKVWARTVFEVLDLEATRKGQERVRRLISKMAGGDRSDSKKVEGDTNLGVGMEGNNKWGWVEERLAIGSGGERIERLVKQAREMKTTCQPTSTLPPLLQALEIARSQNLHGLHRLLIVLLADVHIDLDEPRRGLELIDEVFPKILITSDKELQAYAFLTRARCLITSYFLPVSSPSRSLASPSPDILDHLSSASQIYQTINAYSFALETLQLQAVFLDRLGQEIERDEVSESFCRVKAEWESFREGEGLERDLKRVKKVAAAVGQVSVAIAGRSGR</sequence>
<evidence type="ECO:0000256" key="9">
    <source>
        <dbReference type="SAM" id="MobiDB-lite"/>
    </source>
</evidence>
<feature type="domain" description="Anaphase-promoting complex subunit 5" evidence="10">
    <location>
        <begin position="221"/>
        <end position="307"/>
    </location>
</feature>
<keyword evidence="6" id="KW-0131">Cell cycle</keyword>
<reference evidence="11" key="1">
    <citation type="submission" date="2014-08" db="EMBL/GenBank/DDBJ databases">
        <authorList>
            <person name="Sharma Rahul"/>
            <person name="Thines Marco"/>
        </authorList>
    </citation>
    <scope>NUCLEOTIDE SEQUENCE</scope>
</reference>
<protein>
    <recommendedName>
        <fullName evidence="2">Anaphase-promoting complex subunit 5</fullName>
    </recommendedName>
    <alternativeName>
        <fullName evidence="7">Cyclosome subunit 5</fullName>
    </alternativeName>
</protein>
<dbReference type="GO" id="GO:0070979">
    <property type="term" value="P:protein K11-linked ubiquitination"/>
    <property type="evidence" value="ECO:0007669"/>
    <property type="project" value="TreeGrafter"/>
</dbReference>
<dbReference type="PANTHER" id="PTHR12830:SF9">
    <property type="entry name" value="ANAPHASE-PROMOTING COMPLEX SUBUNIT 5"/>
    <property type="match status" value="1"/>
</dbReference>
<evidence type="ECO:0000256" key="6">
    <source>
        <dbReference type="ARBA" id="ARBA00023306"/>
    </source>
</evidence>
<dbReference type="GO" id="GO:0051301">
    <property type="term" value="P:cell division"/>
    <property type="evidence" value="ECO:0007669"/>
    <property type="project" value="UniProtKB-KW"/>
</dbReference>
<comment type="function">
    <text evidence="8">Component of the anaphase promoting complex/cyclosome (APC/C), a cell cycle-regulated E3 ubiquitin ligase that controls progression through mitosis and the G1 phase of the cell cycle. The APC/C complex acts by mediating ubiquitination and subsequent degradation of target proteins: it mainly mediates the formation of 'Lys-11'-linked polyubiquitin chains and, to a lower extent, the formation of 'Lys-48'- and 'Lys-63'-linked polyubiquitin chains. The APC/C complex catalyzes assembly of branched 'Lys-11'-/'Lys-48'-linked branched ubiquitin chains on target proteins.</text>
</comment>
<dbReference type="InterPro" id="IPR037679">
    <property type="entry name" value="Apc5"/>
</dbReference>
<feature type="region of interest" description="Disordered" evidence="9">
    <location>
        <begin position="368"/>
        <end position="397"/>
    </location>
</feature>
<evidence type="ECO:0000259" key="10">
    <source>
        <dbReference type="Pfam" id="PF12862"/>
    </source>
</evidence>
<dbReference type="InterPro" id="IPR011990">
    <property type="entry name" value="TPR-like_helical_dom_sf"/>
</dbReference>
<dbReference type="EMBL" id="LN483157">
    <property type="protein sequence ID" value="CED84277.1"/>
    <property type="molecule type" value="Genomic_DNA"/>
</dbReference>
<evidence type="ECO:0000256" key="5">
    <source>
        <dbReference type="ARBA" id="ARBA00022786"/>
    </source>
</evidence>
<evidence type="ECO:0000256" key="8">
    <source>
        <dbReference type="ARBA" id="ARBA00045696"/>
    </source>
</evidence>
<evidence type="ECO:0000256" key="2">
    <source>
        <dbReference type="ARBA" id="ARBA00016066"/>
    </source>
</evidence>
<evidence type="ECO:0000313" key="11">
    <source>
        <dbReference type="EMBL" id="CED84277.1"/>
    </source>
</evidence>
<dbReference type="InterPro" id="IPR026000">
    <property type="entry name" value="Apc5_dom"/>
</dbReference>